<dbReference type="EMBL" id="NCVQ01000009">
    <property type="protein sequence ID" value="PWZ09437.1"/>
    <property type="molecule type" value="Genomic_DNA"/>
</dbReference>
<feature type="region of interest" description="Disordered" evidence="1">
    <location>
        <begin position="109"/>
        <end position="217"/>
    </location>
</feature>
<evidence type="ECO:0000256" key="1">
    <source>
        <dbReference type="SAM" id="MobiDB-lite"/>
    </source>
</evidence>
<organism evidence="2 3">
    <name type="scientific">Zea mays</name>
    <name type="common">Maize</name>
    <dbReference type="NCBI Taxonomy" id="4577"/>
    <lineage>
        <taxon>Eukaryota</taxon>
        <taxon>Viridiplantae</taxon>
        <taxon>Streptophyta</taxon>
        <taxon>Embryophyta</taxon>
        <taxon>Tracheophyta</taxon>
        <taxon>Spermatophyta</taxon>
        <taxon>Magnoliopsida</taxon>
        <taxon>Liliopsida</taxon>
        <taxon>Poales</taxon>
        <taxon>Poaceae</taxon>
        <taxon>PACMAD clade</taxon>
        <taxon>Panicoideae</taxon>
        <taxon>Andropogonodae</taxon>
        <taxon>Andropogoneae</taxon>
        <taxon>Tripsacinae</taxon>
        <taxon>Zea</taxon>
    </lineage>
</organism>
<proteinExistence type="predicted"/>
<gene>
    <name evidence="2" type="ORF">Zm00014a_035097</name>
</gene>
<protein>
    <submittedName>
        <fullName evidence="2">Uncharacterized protein</fullName>
    </submittedName>
</protein>
<feature type="region of interest" description="Disordered" evidence="1">
    <location>
        <begin position="1"/>
        <end position="79"/>
    </location>
</feature>
<dbReference type="Proteomes" id="UP000251960">
    <property type="component" value="Chromosome 8"/>
</dbReference>
<feature type="compositionally biased region" description="Gly residues" evidence="1">
    <location>
        <begin position="147"/>
        <end position="161"/>
    </location>
</feature>
<dbReference type="AlphaFoldDB" id="A0A3L6DNV7"/>
<name>A0A3L6DNV7_MAIZE</name>
<sequence>MAMERSLSCAERGSQYGAGTGAMNLRSYSASYERPQPPSTVQREERELVEHAAGAAARAAGREHQERPHRRRRWPGRPGAEPALLQRLLRGLLRAHPGRYRRAAEAVRQRHQLDLRQPPLRQPEGVRPVLRRDGRHRRRGPGAQEEAGGGRTTPRCSGGGWSCTRRTAWKGRSGSRCAAASAGSRASAPARPTAGGDRSPCPPPAYRSGTTTVYRMS</sequence>
<reference evidence="2 3" key="1">
    <citation type="journal article" date="2018" name="Nat. Genet.">
        <title>Extensive intraspecific gene order and gene structural variations between Mo17 and other maize genomes.</title>
        <authorList>
            <person name="Sun S."/>
            <person name="Zhou Y."/>
            <person name="Chen J."/>
            <person name="Shi J."/>
            <person name="Zhao H."/>
            <person name="Zhao H."/>
            <person name="Song W."/>
            <person name="Zhang M."/>
            <person name="Cui Y."/>
            <person name="Dong X."/>
            <person name="Liu H."/>
            <person name="Ma X."/>
            <person name="Jiao Y."/>
            <person name="Wang B."/>
            <person name="Wei X."/>
            <person name="Stein J.C."/>
            <person name="Glaubitz J.C."/>
            <person name="Lu F."/>
            <person name="Yu G."/>
            <person name="Liang C."/>
            <person name="Fengler K."/>
            <person name="Li B."/>
            <person name="Rafalski A."/>
            <person name="Schnable P.S."/>
            <person name="Ware D.H."/>
            <person name="Buckler E.S."/>
            <person name="Lai J."/>
        </authorList>
    </citation>
    <scope>NUCLEOTIDE SEQUENCE [LARGE SCALE GENOMIC DNA]</scope>
    <source>
        <strain evidence="3">cv. Missouri 17</strain>
        <tissue evidence="2">Seedling</tissue>
    </source>
</reference>
<comment type="caution">
    <text evidence="2">The sequence shown here is derived from an EMBL/GenBank/DDBJ whole genome shotgun (WGS) entry which is preliminary data.</text>
</comment>
<evidence type="ECO:0000313" key="3">
    <source>
        <dbReference type="Proteomes" id="UP000251960"/>
    </source>
</evidence>
<feature type="compositionally biased region" description="Low complexity" evidence="1">
    <location>
        <begin position="171"/>
        <end position="196"/>
    </location>
</feature>
<accession>A0A3L6DNV7</accession>
<feature type="compositionally biased region" description="Polar residues" evidence="1">
    <location>
        <begin position="208"/>
        <end position="217"/>
    </location>
</feature>
<evidence type="ECO:0000313" key="2">
    <source>
        <dbReference type="EMBL" id="PWZ09437.1"/>
    </source>
</evidence>